<sequence length="86" mass="9278">MAMLSIQSKSTLLFITTSASGVFVGFLELDSSVIKFDSGHNLSVLLLIPFLKTTQELRYPDANSVVLSELGSRAITQSADESTIPK</sequence>
<gene>
    <name evidence="1" type="ORF">CRV2_00012906</name>
</gene>
<name>A0ACA9U3Y5_BIOOC</name>
<accession>A0ACA9U3Y5</accession>
<keyword evidence="2" id="KW-1185">Reference proteome</keyword>
<reference evidence="1" key="1">
    <citation type="submission" date="2020-04" db="EMBL/GenBank/DDBJ databases">
        <authorList>
            <person name="Broberg M."/>
        </authorList>
    </citation>
    <scope>NUCLEOTIDE SEQUENCE</scope>
</reference>
<organism evidence="1 2">
    <name type="scientific">Clonostachys rosea f. rosea IK726</name>
    <dbReference type="NCBI Taxonomy" id="1349383"/>
    <lineage>
        <taxon>Eukaryota</taxon>
        <taxon>Fungi</taxon>
        <taxon>Dikarya</taxon>
        <taxon>Ascomycota</taxon>
        <taxon>Pezizomycotina</taxon>
        <taxon>Sordariomycetes</taxon>
        <taxon>Hypocreomycetidae</taxon>
        <taxon>Hypocreales</taxon>
        <taxon>Bionectriaceae</taxon>
        <taxon>Clonostachys</taxon>
    </lineage>
</organism>
<protein>
    <submittedName>
        <fullName evidence="1">Uncharacterized protein</fullName>
    </submittedName>
</protein>
<comment type="caution">
    <text evidence="1">The sequence shown here is derived from an EMBL/GenBank/DDBJ whole genome shotgun (WGS) entry which is preliminary data.</text>
</comment>
<evidence type="ECO:0000313" key="2">
    <source>
        <dbReference type="Proteomes" id="UP000836387"/>
    </source>
</evidence>
<proteinExistence type="predicted"/>
<dbReference type="Proteomes" id="UP000836387">
    <property type="component" value="Unassembled WGS sequence"/>
</dbReference>
<reference evidence="1" key="2">
    <citation type="submission" date="2021-10" db="EMBL/GenBank/DDBJ databases">
        <authorList>
            <person name="Piombo E."/>
        </authorList>
    </citation>
    <scope>NUCLEOTIDE SEQUENCE</scope>
</reference>
<dbReference type="EMBL" id="CADEHS020000012">
    <property type="protein sequence ID" value="CAG9947729.1"/>
    <property type="molecule type" value="Genomic_DNA"/>
</dbReference>
<evidence type="ECO:0000313" key="1">
    <source>
        <dbReference type="EMBL" id="CAG9947729.1"/>
    </source>
</evidence>